<feature type="domain" description="LysR substrate-binding" evidence="4">
    <location>
        <begin position="7"/>
        <end position="77"/>
    </location>
</feature>
<comment type="caution">
    <text evidence="5">The sequence shown here is derived from an EMBL/GenBank/DDBJ whole genome shotgun (WGS) entry which is preliminary data.</text>
</comment>
<evidence type="ECO:0000259" key="4">
    <source>
        <dbReference type="Pfam" id="PF03466"/>
    </source>
</evidence>
<proteinExistence type="inferred from homology"/>
<keyword evidence="2" id="KW-0805">Transcription regulation</keyword>
<reference evidence="5" key="1">
    <citation type="journal article" date="2019" name="Sci. Rep.">
        <title>Draft genome of Tanacetum cinerariifolium, the natural source of mosquito coil.</title>
        <authorList>
            <person name="Yamashiro T."/>
            <person name="Shiraishi A."/>
            <person name="Satake H."/>
            <person name="Nakayama K."/>
        </authorList>
    </citation>
    <scope>NUCLEOTIDE SEQUENCE</scope>
</reference>
<dbReference type="PANTHER" id="PTHR30126:SF39">
    <property type="entry name" value="HTH-TYPE TRANSCRIPTIONAL REGULATOR CYSL"/>
    <property type="match status" value="1"/>
</dbReference>
<evidence type="ECO:0000256" key="1">
    <source>
        <dbReference type="ARBA" id="ARBA00009437"/>
    </source>
</evidence>
<organism evidence="5">
    <name type="scientific">Tanacetum cinerariifolium</name>
    <name type="common">Dalmatian daisy</name>
    <name type="synonym">Chrysanthemum cinerariifolium</name>
    <dbReference type="NCBI Taxonomy" id="118510"/>
    <lineage>
        <taxon>Eukaryota</taxon>
        <taxon>Viridiplantae</taxon>
        <taxon>Streptophyta</taxon>
        <taxon>Embryophyta</taxon>
        <taxon>Tracheophyta</taxon>
        <taxon>Spermatophyta</taxon>
        <taxon>Magnoliopsida</taxon>
        <taxon>eudicotyledons</taxon>
        <taxon>Gunneridae</taxon>
        <taxon>Pentapetalae</taxon>
        <taxon>asterids</taxon>
        <taxon>campanulids</taxon>
        <taxon>Asterales</taxon>
        <taxon>Asteraceae</taxon>
        <taxon>Asteroideae</taxon>
        <taxon>Anthemideae</taxon>
        <taxon>Anthemidinae</taxon>
        <taxon>Tanacetum</taxon>
    </lineage>
</organism>
<dbReference type="Pfam" id="PF03466">
    <property type="entry name" value="LysR_substrate"/>
    <property type="match status" value="1"/>
</dbReference>
<name>A0A699WQC2_TANCI</name>
<dbReference type="PANTHER" id="PTHR30126">
    <property type="entry name" value="HTH-TYPE TRANSCRIPTIONAL REGULATOR"/>
    <property type="match status" value="1"/>
</dbReference>
<dbReference type="GO" id="GO:0000976">
    <property type="term" value="F:transcription cis-regulatory region binding"/>
    <property type="evidence" value="ECO:0007669"/>
    <property type="project" value="TreeGrafter"/>
</dbReference>
<dbReference type="InterPro" id="IPR005119">
    <property type="entry name" value="LysR_subst-bd"/>
</dbReference>
<dbReference type="Gene3D" id="3.40.190.10">
    <property type="entry name" value="Periplasmic binding protein-like II"/>
    <property type="match status" value="1"/>
</dbReference>
<comment type="similarity">
    <text evidence="1">Belongs to the LysR transcriptional regulatory family.</text>
</comment>
<dbReference type="AlphaFoldDB" id="A0A699WQC2"/>
<sequence>MLADYAGLARGSLRIVASQTIASYWLPAKLAAFHERHPQIAVELAIDNTEGAAAQVLSGAAELGFVEGEVDEPALAHWNVGH</sequence>
<accession>A0A699WQC2</accession>
<evidence type="ECO:0000313" key="5">
    <source>
        <dbReference type="EMBL" id="GFD49383.1"/>
    </source>
</evidence>
<gene>
    <name evidence="5" type="ORF">Tci_921352</name>
</gene>
<feature type="non-terminal residue" evidence="5">
    <location>
        <position position="82"/>
    </location>
</feature>
<keyword evidence="3" id="KW-0804">Transcription</keyword>
<evidence type="ECO:0000256" key="2">
    <source>
        <dbReference type="ARBA" id="ARBA00023015"/>
    </source>
</evidence>
<dbReference type="SUPFAM" id="SSF53850">
    <property type="entry name" value="Periplasmic binding protein-like II"/>
    <property type="match status" value="1"/>
</dbReference>
<protein>
    <recommendedName>
        <fullName evidence="4">LysR substrate-binding domain-containing protein</fullName>
    </recommendedName>
</protein>
<evidence type="ECO:0000256" key="3">
    <source>
        <dbReference type="ARBA" id="ARBA00023163"/>
    </source>
</evidence>
<dbReference type="EMBL" id="BKCJ011740753">
    <property type="protein sequence ID" value="GFD49383.1"/>
    <property type="molecule type" value="Genomic_DNA"/>
</dbReference>
<dbReference type="GO" id="GO:0006355">
    <property type="term" value="P:regulation of DNA-templated transcription"/>
    <property type="evidence" value="ECO:0007669"/>
    <property type="project" value="TreeGrafter"/>
</dbReference>